<proteinExistence type="predicted"/>
<dbReference type="InParanoid" id="A0A2J6T9X4"/>
<organism evidence="3 4">
    <name type="scientific">Hyaloscypha bicolor E</name>
    <dbReference type="NCBI Taxonomy" id="1095630"/>
    <lineage>
        <taxon>Eukaryota</taxon>
        <taxon>Fungi</taxon>
        <taxon>Dikarya</taxon>
        <taxon>Ascomycota</taxon>
        <taxon>Pezizomycotina</taxon>
        <taxon>Leotiomycetes</taxon>
        <taxon>Helotiales</taxon>
        <taxon>Hyaloscyphaceae</taxon>
        <taxon>Hyaloscypha</taxon>
        <taxon>Hyaloscypha bicolor</taxon>
    </lineage>
</organism>
<name>A0A2J6T9X4_9HELO</name>
<gene>
    <name evidence="3" type="ORF">K444DRAFT_401050</name>
</gene>
<feature type="signal peptide" evidence="2">
    <location>
        <begin position="1"/>
        <end position="25"/>
    </location>
</feature>
<feature type="chain" id="PRO_5014420457" evidence="2">
    <location>
        <begin position="26"/>
        <end position="216"/>
    </location>
</feature>
<reference evidence="3 4" key="1">
    <citation type="submission" date="2016-04" db="EMBL/GenBank/DDBJ databases">
        <title>A degradative enzymes factory behind the ericoid mycorrhizal symbiosis.</title>
        <authorList>
            <consortium name="DOE Joint Genome Institute"/>
            <person name="Martino E."/>
            <person name="Morin E."/>
            <person name="Grelet G."/>
            <person name="Kuo A."/>
            <person name="Kohler A."/>
            <person name="Daghino S."/>
            <person name="Barry K."/>
            <person name="Choi C."/>
            <person name="Cichocki N."/>
            <person name="Clum A."/>
            <person name="Copeland A."/>
            <person name="Hainaut M."/>
            <person name="Haridas S."/>
            <person name="Labutti K."/>
            <person name="Lindquist E."/>
            <person name="Lipzen A."/>
            <person name="Khouja H.-R."/>
            <person name="Murat C."/>
            <person name="Ohm R."/>
            <person name="Olson A."/>
            <person name="Spatafora J."/>
            <person name="Veneault-Fourrey C."/>
            <person name="Henrissat B."/>
            <person name="Grigoriev I."/>
            <person name="Martin F."/>
            <person name="Perotto S."/>
        </authorList>
    </citation>
    <scope>NUCLEOTIDE SEQUENCE [LARGE SCALE GENOMIC DNA]</scope>
    <source>
        <strain evidence="3 4">E</strain>
    </source>
</reference>
<dbReference type="GeneID" id="36580605"/>
<dbReference type="RefSeq" id="XP_024736715.1">
    <property type="nucleotide sequence ID" value="XM_024872525.1"/>
</dbReference>
<accession>A0A2J6T9X4</accession>
<feature type="region of interest" description="Disordered" evidence="1">
    <location>
        <begin position="49"/>
        <end position="73"/>
    </location>
</feature>
<evidence type="ECO:0000256" key="2">
    <source>
        <dbReference type="SAM" id="SignalP"/>
    </source>
</evidence>
<keyword evidence="2" id="KW-0732">Signal</keyword>
<dbReference type="EMBL" id="KZ613803">
    <property type="protein sequence ID" value="PMD59811.1"/>
    <property type="molecule type" value="Genomic_DNA"/>
</dbReference>
<protein>
    <submittedName>
        <fullName evidence="3">Uncharacterized protein</fullName>
    </submittedName>
</protein>
<feature type="region of interest" description="Disordered" evidence="1">
    <location>
        <begin position="91"/>
        <end position="177"/>
    </location>
</feature>
<evidence type="ECO:0000313" key="4">
    <source>
        <dbReference type="Proteomes" id="UP000235371"/>
    </source>
</evidence>
<keyword evidence="4" id="KW-1185">Reference proteome</keyword>
<feature type="compositionally biased region" description="Low complexity" evidence="1">
    <location>
        <begin position="116"/>
        <end position="133"/>
    </location>
</feature>
<feature type="compositionally biased region" description="Low complexity" evidence="1">
    <location>
        <begin position="49"/>
        <end position="70"/>
    </location>
</feature>
<evidence type="ECO:0000313" key="3">
    <source>
        <dbReference type="EMBL" id="PMD59811.1"/>
    </source>
</evidence>
<dbReference type="AlphaFoldDB" id="A0A2J6T9X4"/>
<dbReference type="Proteomes" id="UP000235371">
    <property type="component" value="Unassembled WGS sequence"/>
</dbReference>
<evidence type="ECO:0000256" key="1">
    <source>
        <dbReference type="SAM" id="MobiDB-lite"/>
    </source>
</evidence>
<sequence length="216" mass="23299">MQNKSWWINDSSFTLVLACFWPALACAPGPAPHRTAPLLPLLSPISTPLDHHSTTTTTSTHSRSHSSLTHNQQREARTSCKSCICLSNSTAQHSRSSTRRRELDSSRSTPGPPTLHSPSAALAPPEPSTARKSTPPPPSPPRSTQNTATSPPQPPCSASDTNPPYTHPTSKQHTSATVRRLRRFWPCETSRAVALPSILVTQGKLSSSDFSLAELS</sequence>
<feature type="compositionally biased region" description="Polar residues" evidence="1">
    <location>
        <begin position="145"/>
        <end position="177"/>
    </location>
</feature>